<accession>A0A6G4NSR3</accession>
<name>A0A6G4NSR3_ECOLX</name>
<dbReference type="EMBL" id="JAAJSE010000137">
    <property type="protein sequence ID" value="NGG71032.1"/>
    <property type="molecule type" value="Genomic_DNA"/>
</dbReference>
<evidence type="ECO:0000313" key="2">
    <source>
        <dbReference type="EMBL" id="NGG71032.1"/>
    </source>
</evidence>
<protein>
    <submittedName>
        <fullName evidence="2">Uncharacterized protein</fullName>
    </submittedName>
</protein>
<evidence type="ECO:0000256" key="1">
    <source>
        <dbReference type="SAM" id="MobiDB-lite"/>
    </source>
</evidence>
<reference evidence="2" key="1">
    <citation type="submission" date="2020-02" db="EMBL/GenBank/DDBJ databases">
        <title>WGS of Carbapenem-Resistant Entrobacteriaceae.</title>
        <authorList>
            <person name="Tokajian S."/>
            <person name="El Chaar M."/>
            <person name="El Khoury M."/>
        </authorList>
    </citation>
    <scope>NUCLEOTIDE SEQUENCE</scope>
    <source>
        <strain evidence="2">ECM_49</strain>
    </source>
</reference>
<gene>
    <name evidence="2" type="ORF">G5609_26080</name>
</gene>
<dbReference type="AlphaFoldDB" id="A0A6G4NSR3"/>
<dbReference type="RefSeq" id="WP_172699494.1">
    <property type="nucleotide sequence ID" value="NZ_JAAJSE010000137.1"/>
</dbReference>
<organism evidence="2">
    <name type="scientific">Escherichia coli</name>
    <dbReference type="NCBI Taxonomy" id="562"/>
    <lineage>
        <taxon>Bacteria</taxon>
        <taxon>Pseudomonadati</taxon>
        <taxon>Pseudomonadota</taxon>
        <taxon>Gammaproteobacteria</taxon>
        <taxon>Enterobacterales</taxon>
        <taxon>Enterobacteriaceae</taxon>
        <taxon>Escherichia</taxon>
    </lineage>
</organism>
<proteinExistence type="predicted"/>
<comment type="caution">
    <text evidence="2">The sequence shown here is derived from an EMBL/GenBank/DDBJ whole genome shotgun (WGS) entry which is preliminary data.</text>
</comment>
<sequence length="80" mass="8787">MHSAEIDTIQPGEVLFPAFFSSENGERGRNLLRGREALPAKPENRFSARSGIGFVDDLQSRYGKSADDSPHDSPAIRLVT</sequence>
<feature type="region of interest" description="Disordered" evidence="1">
    <location>
        <begin position="61"/>
        <end position="80"/>
    </location>
</feature>